<reference evidence="2" key="1">
    <citation type="submission" date="2016-09" db="EMBL/GenBank/DDBJ databases">
        <authorList>
            <person name="Lysoe E."/>
        </authorList>
    </citation>
    <scope>NUCLEOTIDE SEQUENCE [LARGE SCALE GENOMIC DNA]</scope>
    <source>
        <strain evidence="2">LJ96T</strain>
    </source>
</reference>
<dbReference type="KEGG" id="lrz:BJI69_04805"/>
<accession>A0A0G9HDL6</accession>
<evidence type="ECO:0000313" key="2">
    <source>
        <dbReference type="Proteomes" id="UP000182987"/>
    </source>
</evidence>
<protein>
    <submittedName>
        <fullName evidence="1">Uncharacterized protein</fullName>
    </submittedName>
</protein>
<organism evidence="1 2">
    <name type="scientific">Luteibacter rhizovicinus DSM 16549</name>
    <dbReference type="NCBI Taxonomy" id="1440763"/>
    <lineage>
        <taxon>Bacteria</taxon>
        <taxon>Pseudomonadati</taxon>
        <taxon>Pseudomonadota</taxon>
        <taxon>Gammaproteobacteria</taxon>
        <taxon>Lysobacterales</taxon>
        <taxon>Rhodanobacteraceae</taxon>
        <taxon>Luteibacter</taxon>
    </lineage>
</organism>
<dbReference type="AlphaFoldDB" id="A0A0G9HDL6"/>
<name>A0A0G9HDL6_9GAMM</name>
<dbReference type="Proteomes" id="UP000182987">
    <property type="component" value="Chromosome"/>
</dbReference>
<gene>
    <name evidence="1" type="ORF">BJI69_04805</name>
</gene>
<dbReference type="STRING" id="1440763.BJI69_04805"/>
<sequence>MIEIGLWIAVALAVLFLISGYGLSLYLEWKRSKSLAKKILHNDFDEAISPRSVAFTSGALVTLIAIAAAVSIPSLDDVNEGALLGAVVGAIGGAVGPFSYAFDRPKSELWRSLTFWVITLASAAIAALSVYAARNAFTQNSLRLAGSCFIPVLLFFLLRRQPWNEPTWQWPGRLIWSGFSLMGLIALVGISAAFGAF</sequence>
<keyword evidence="2" id="KW-1185">Reference proteome</keyword>
<evidence type="ECO:0000313" key="1">
    <source>
        <dbReference type="EMBL" id="APG03294.1"/>
    </source>
</evidence>
<dbReference type="EMBL" id="CP017480">
    <property type="protein sequence ID" value="APG03294.1"/>
    <property type="molecule type" value="Genomic_DNA"/>
</dbReference>
<dbReference type="PATRIC" id="fig|1440763.5.peg.936"/>
<proteinExistence type="predicted"/>